<dbReference type="STRING" id="556484.B7GBC6"/>
<dbReference type="Gene3D" id="3.40.30.10">
    <property type="entry name" value="Glutaredoxin"/>
    <property type="match status" value="1"/>
</dbReference>
<accession>B7GBC6</accession>
<dbReference type="HOGENOM" id="CLU_072378_2_0_1"/>
<evidence type="ECO:0008006" key="3">
    <source>
        <dbReference type="Google" id="ProtNLM"/>
    </source>
</evidence>
<evidence type="ECO:0000313" key="2">
    <source>
        <dbReference type="Proteomes" id="UP000000759"/>
    </source>
</evidence>
<dbReference type="KEGG" id="pti:PHATRDRAFT_30502"/>
<dbReference type="AlphaFoldDB" id="B7GBC6"/>
<reference evidence="1 2" key="1">
    <citation type="journal article" date="2008" name="Nature">
        <title>The Phaeodactylum genome reveals the evolutionary history of diatom genomes.</title>
        <authorList>
            <person name="Bowler C."/>
            <person name="Allen A.E."/>
            <person name="Badger J.H."/>
            <person name="Grimwood J."/>
            <person name="Jabbari K."/>
            <person name="Kuo A."/>
            <person name="Maheswari U."/>
            <person name="Martens C."/>
            <person name="Maumus F."/>
            <person name="Otillar R.P."/>
            <person name="Rayko E."/>
            <person name="Salamov A."/>
            <person name="Vandepoele K."/>
            <person name="Beszteri B."/>
            <person name="Gruber A."/>
            <person name="Heijde M."/>
            <person name="Katinka M."/>
            <person name="Mock T."/>
            <person name="Valentin K."/>
            <person name="Verret F."/>
            <person name="Berges J.A."/>
            <person name="Brownlee C."/>
            <person name="Cadoret J.P."/>
            <person name="Chiovitti A."/>
            <person name="Choi C.J."/>
            <person name="Coesel S."/>
            <person name="De Martino A."/>
            <person name="Detter J.C."/>
            <person name="Durkin C."/>
            <person name="Falciatore A."/>
            <person name="Fournet J."/>
            <person name="Haruta M."/>
            <person name="Huysman M.J."/>
            <person name="Jenkins B.D."/>
            <person name="Jiroutova K."/>
            <person name="Jorgensen R.E."/>
            <person name="Joubert Y."/>
            <person name="Kaplan A."/>
            <person name="Kroger N."/>
            <person name="Kroth P.G."/>
            <person name="La Roche J."/>
            <person name="Lindquist E."/>
            <person name="Lommer M."/>
            <person name="Martin-Jezequel V."/>
            <person name="Lopez P.J."/>
            <person name="Lucas S."/>
            <person name="Mangogna M."/>
            <person name="McGinnis K."/>
            <person name="Medlin L.K."/>
            <person name="Montsant A."/>
            <person name="Oudot-Le Secq M.P."/>
            <person name="Napoli C."/>
            <person name="Obornik M."/>
            <person name="Parker M.S."/>
            <person name="Petit J.L."/>
            <person name="Porcel B.M."/>
            <person name="Poulsen N."/>
            <person name="Robison M."/>
            <person name="Rychlewski L."/>
            <person name="Rynearson T.A."/>
            <person name="Schmutz J."/>
            <person name="Shapiro H."/>
            <person name="Siaut M."/>
            <person name="Stanley M."/>
            <person name="Sussman M.R."/>
            <person name="Taylor A.R."/>
            <person name="Vardi A."/>
            <person name="von Dassow P."/>
            <person name="Vyverman W."/>
            <person name="Willis A."/>
            <person name="Wyrwicz L.S."/>
            <person name="Rokhsar D.S."/>
            <person name="Weissenbach J."/>
            <person name="Armbrust E.V."/>
            <person name="Green B.R."/>
            <person name="Van de Peer Y."/>
            <person name="Grigoriev I.V."/>
        </authorList>
    </citation>
    <scope>NUCLEOTIDE SEQUENCE [LARGE SCALE GENOMIC DNA]</scope>
    <source>
        <strain evidence="1 2">CCAP 1055/1</strain>
    </source>
</reference>
<dbReference type="CDD" id="cd02989">
    <property type="entry name" value="Phd_like_TxnDC9"/>
    <property type="match status" value="1"/>
</dbReference>
<organism evidence="1 2">
    <name type="scientific">Phaeodactylum tricornutum (strain CCAP 1055/1)</name>
    <dbReference type="NCBI Taxonomy" id="556484"/>
    <lineage>
        <taxon>Eukaryota</taxon>
        <taxon>Sar</taxon>
        <taxon>Stramenopiles</taxon>
        <taxon>Ochrophyta</taxon>
        <taxon>Bacillariophyta</taxon>
        <taxon>Bacillariophyceae</taxon>
        <taxon>Bacillariophycidae</taxon>
        <taxon>Naviculales</taxon>
        <taxon>Phaeodactylaceae</taxon>
        <taxon>Phaeodactylum</taxon>
    </lineage>
</organism>
<dbReference type="eggNOG" id="KOG1672">
    <property type="taxonomic scope" value="Eukaryota"/>
</dbReference>
<dbReference type="EMBL" id="CM000625">
    <property type="protein sequence ID" value="EEC44094.1"/>
    <property type="molecule type" value="Genomic_DNA"/>
</dbReference>
<feature type="non-terminal residue" evidence="1">
    <location>
        <position position="197"/>
    </location>
</feature>
<dbReference type="FunCoup" id="B7GBC6">
    <property type="interactions" value="260"/>
</dbReference>
<dbReference type="PANTHER" id="PTHR21148">
    <property type="entry name" value="THIOREDOXIN DOMAIN-CONTAINING PROTEIN 9"/>
    <property type="match status" value="1"/>
</dbReference>
<keyword evidence="2" id="KW-1185">Reference proteome</keyword>
<gene>
    <name evidence="1" type="ORF">PHATRDRAFT_30502</name>
</gene>
<dbReference type="Pfam" id="PF20207">
    <property type="entry name" value="DUF6568"/>
    <property type="match status" value="1"/>
</dbReference>
<protein>
    <recommendedName>
        <fullName evidence="3">Thioredoxin domain-containing protein</fullName>
    </recommendedName>
</protein>
<dbReference type="InterPro" id="IPR036249">
    <property type="entry name" value="Thioredoxin-like_sf"/>
</dbReference>
<dbReference type="SUPFAM" id="SSF52833">
    <property type="entry name" value="Thioredoxin-like"/>
    <property type="match status" value="1"/>
</dbReference>
<dbReference type="GeneID" id="7198146"/>
<sequence length="197" mass="22125">MDLGFGNSNQVVGGTAAKVILQTTKAQEQAVQQEIDRYDALLQDDDALEDLRAKRLHQMKKAQEQRQKWQAAGHGTYTELGAGHDSRDVGRDFFEASKQSERLVVHFYRPSTRLCDIFHAHLAKLAPRRMETRFVKVNVENCDKEGGGASFLVERLGIVVMPTIVIVKDRKAVHHIRGFDELGGTDDFSTSALEYVL</sequence>
<dbReference type="InterPro" id="IPR046698">
    <property type="entry name" value="PedC-like"/>
</dbReference>
<dbReference type="Proteomes" id="UP000000759">
    <property type="component" value="Chromosome 23"/>
</dbReference>
<dbReference type="PaxDb" id="2850-Phatr30502"/>
<dbReference type="RefSeq" id="XP_002184345.1">
    <property type="nucleotide sequence ID" value="XM_002184309.1"/>
</dbReference>
<name>B7GBC6_PHATC</name>
<reference evidence="2" key="2">
    <citation type="submission" date="2008-08" db="EMBL/GenBank/DDBJ databases">
        <authorList>
            <consortium name="Diatom Consortium"/>
            <person name="Grigoriev I."/>
            <person name="Grimwood J."/>
            <person name="Kuo A."/>
            <person name="Otillar R.P."/>
            <person name="Salamov A."/>
            <person name="Detter J.C."/>
            <person name="Lindquist E."/>
            <person name="Shapiro H."/>
            <person name="Lucas S."/>
            <person name="Glavina del Rio T."/>
            <person name="Pitluck S."/>
            <person name="Rokhsar D."/>
            <person name="Bowler C."/>
        </authorList>
    </citation>
    <scope>GENOME REANNOTATION</scope>
    <source>
        <strain evidence="2">CCAP 1055/1</strain>
    </source>
</reference>
<dbReference type="InParanoid" id="B7GBC6"/>
<dbReference type="OrthoDB" id="10257948at2759"/>
<evidence type="ECO:0000313" key="1">
    <source>
        <dbReference type="EMBL" id="EEC44094.1"/>
    </source>
</evidence>
<proteinExistence type="predicted"/>